<dbReference type="PANTHER" id="PTHR30619">
    <property type="entry name" value="DNA INTERNALIZATION/COMPETENCE PROTEIN COMEC/REC2"/>
    <property type="match status" value="1"/>
</dbReference>
<dbReference type="OrthoDB" id="9790149at2"/>
<evidence type="ECO:0000259" key="9">
    <source>
        <dbReference type="Pfam" id="PF13567"/>
    </source>
</evidence>
<feature type="transmembrane region" description="Helical" evidence="7">
    <location>
        <begin position="256"/>
        <end position="280"/>
    </location>
</feature>
<dbReference type="STRING" id="983920.Y88_0799"/>
<proteinExistence type="predicted"/>
<dbReference type="RefSeq" id="WP_008066288.1">
    <property type="nucleotide sequence ID" value="NZ_AQWK01000002.1"/>
</dbReference>
<feature type="transmembrane region" description="Helical" evidence="7">
    <location>
        <begin position="292"/>
        <end position="310"/>
    </location>
</feature>
<dbReference type="EMBL" id="AEWJ01000041">
    <property type="protein sequence ID" value="EGD58741.1"/>
    <property type="molecule type" value="Genomic_DNA"/>
</dbReference>
<evidence type="ECO:0000256" key="2">
    <source>
        <dbReference type="ARBA" id="ARBA00022475"/>
    </source>
</evidence>
<evidence type="ECO:0000256" key="1">
    <source>
        <dbReference type="ARBA" id="ARBA00004651"/>
    </source>
</evidence>
<dbReference type="Pfam" id="PF13567">
    <property type="entry name" value="DUF4131"/>
    <property type="match status" value="1"/>
</dbReference>
<reference evidence="10 11" key="1">
    <citation type="journal article" date="2012" name="J. Bacteriol.">
        <title>Draft Genome Sequence of Novosphingobium nitrogenifigens Y88T.</title>
        <authorList>
            <person name="Strabala T.J."/>
            <person name="Macdonald L."/>
            <person name="Liu V."/>
            <person name="Smit A.M."/>
        </authorList>
    </citation>
    <scope>NUCLEOTIDE SEQUENCE [LARGE SCALE GENOMIC DNA]</scope>
    <source>
        <strain evidence="10 11">DSM 19370</strain>
    </source>
</reference>
<accession>F1Z9K1</accession>
<feature type="domain" description="ComEC/Rec2-related protein" evidence="8">
    <location>
        <begin position="233"/>
        <end position="515"/>
    </location>
</feature>
<feature type="transmembrane region" description="Helical" evidence="7">
    <location>
        <begin position="498"/>
        <end position="515"/>
    </location>
</feature>
<evidence type="ECO:0000256" key="5">
    <source>
        <dbReference type="ARBA" id="ARBA00023136"/>
    </source>
</evidence>
<dbReference type="Pfam" id="PF03772">
    <property type="entry name" value="Competence"/>
    <property type="match status" value="1"/>
</dbReference>
<keyword evidence="4 7" id="KW-1133">Transmembrane helix</keyword>
<keyword evidence="3 7" id="KW-0812">Transmembrane</keyword>
<feature type="transmembrane region" description="Helical" evidence="7">
    <location>
        <begin position="443"/>
        <end position="467"/>
    </location>
</feature>
<feature type="compositionally biased region" description="Basic and acidic residues" evidence="6">
    <location>
        <begin position="701"/>
        <end position="716"/>
    </location>
</feature>
<dbReference type="InterPro" id="IPR052159">
    <property type="entry name" value="Competence_DNA_uptake"/>
</dbReference>
<evidence type="ECO:0000313" key="10">
    <source>
        <dbReference type="EMBL" id="EGD58741.1"/>
    </source>
</evidence>
<feature type="domain" description="DUF4131" evidence="9">
    <location>
        <begin position="36"/>
        <end position="193"/>
    </location>
</feature>
<dbReference type="InParanoid" id="F1Z9K1"/>
<feature type="transmembrane region" description="Helical" evidence="7">
    <location>
        <begin position="70"/>
        <end position="90"/>
    </location>
</feature>
<comment type="caution">
    <text evidence="10">The sequence shown here is derived from an EMBL/GenBank/DDBJ whole genome shotgun (WGS) entry which is preliminary data.</text>
</comment>
<feature type="transmembrane region" description="Helical" evidence="7">
    <location>
        <begin position="17"/>
        <end position="34"/>
    </location>
</feature>
<protein>
    <submittedName>
        <fullName evidence="10">ComEC/Rec2-related protein</fullName>
    </submittedName>
</protein>
<dbReference type="Proteomes" id="UP000004728">
    <property type="component" value="Unassembled WGS sequence"/>
</dbReference>
<organism evidence="10 11">
    <name type="scientific">Novosphingobium nitrogenifigens DSM 19370</name>
    <dbReference type="NCBI Taxonomy" id="983920"/>
    <lineage>
        <taxon>Bacteria</taxon>
        <taxon>Pseudomonadati</taxon>
        <taxon>Pseudomonadota</taxon>
        <taxon>Alphaproteobacteria</taxon>
        <taxon>Sphingomonadales</taxon>
        <taxon>Sphingomonadaceae</taxon>
        <taxon>Novosphingobium</taxon>
    </lineage>
</organism>
<keyword evidence="5 7" id="KW-0472">Membrane</keyword>
<dbReference type="eggNOG" id="COG0658">
    <property type="taxonomic scope" value="Bacteria"/>
</dbReference>
<feature type="transmembrane region" description="Helical" evidence="7">
    <location>
        <begin position="363"/>
        <end position="380"/>
    </location>
</feature>
<feature type="transmembrane region" description="Helical" evidence="7">
    <location>
        <begin position="401"/>
        <end position="423"/>
    </location>
</feature>
<gene>
    <name evidence="10" type="ORF">Y88_0799</name>
</gene>
<name>F1Z9K1_9SPHN</name>
<feature type="region of interest" description="Disordered" evidence="6">
    <location>
        <begin position="694"/>
        <end position="738"/>
    </location>
</feature>
<evidence type="ECO:0000256" key="4">
    <source>
        <dbReference type="ARBA" id="ARBA00022989"/>
    </source>
</evidence>
<evidence type="ECO:0000256" key="3">
    <source>
        <dbReference type="ARBA" id="ARBA00022692"/>
    </source>
</evidence>
<comment type="subcellular location">
    <subcellularLocation>
        <location evidence="1">Cell membrane</location>
        <topology evidence="1">Multi-pass membrane protein</topology>
    </subcellularLocation>
</comment>
<keyword evidence="2" id="KW-1003">Cell membrane</keyword>
<dbReference type="NCBIfam" id="TIGR00360">
    <property type="entry name" value="ComEC_N-term"/>
    <property type="match status" value="1"/>
</dbReference>
<dbReference type="PANTHER" id="PTHR30619:SF1">
    <property type="entry name" value="RECOMBINATION PROTEIN 2"/>
    <property type="match status" value="1"/>
</dbReference>
<dbReference type="GO" id="GO:0005886">
    <property type="term" value="C:plasma membrane"/>
    <property type="evidence" value="ECO:0007669"/>
    <property type="project" value="UniProtKB-SubCell"/>
</dbReference>
<sequence length="738" mass="77593">MQRTIEQFVEGRPFERGPWLVVGFGAGIAAWAILPGPWQWCAFLAACTAAAALAPLFAPEGKGDHTRHAIWGMALMLAAGCGVIWAKSVLVGRPAIAHREVVMVNGRIVDRQDEGAEGRLRLVLLARIEGESQPTTIRVTLPETSDQPQLVVGAMIAARARLVPPSPPMLPGGYDFAKTAWFQGIGATGSILGDVTVLSPAGPVPSLRRVQDALARHVLAQLGGSPGAIAAALASGDRGAIAREDEDAMRDAGLTHLLSISGLHVSAVIAGVYFLTIRLLGLFPWIALRVRLPVVAAAAGATTGIAYCLVTGSEVPTVRSVVGALLVLGALVLGRDPLSLRLLAVAAFFVMLFWPEAVLGPSFQMSFASVMAIIAVHNAAPVKRFLAKRDEGRLMRLLRETAMLLASGVVIELTLMPIALFHFHRAGIYGAFANLVAIPLTTFTTMPAIALALVLDLAGLGAPAWWVTGKSLEALLWLAHITATMPGAVTMMPTMPGWIFGIMLAGLLWLGLWSGRVRLWGLLPVALGCAVYAGERAPDVLISGDGRHVGLTGLGPDLVVLRPGRGGYAREALLESAGMSGDVRLLEDWPGARCNVAFCMVRLARGGRSFALLFARGTGLVDIDQLEAACAASDIVVADRRLPQACRPRLLKADLGLLERTGGMTIDLVSGRIHTVAENRGEHPWVQQAGIFGAPHGGPAVDRDGAGNRSGGRDGENGAGGVDPDWIPVTPSPAVPVQ</sequence>
<dbReference type="HOGENOM" id="CLU_011826_1_0_5"/>
<evidence type="ECO:0000313" key="11">
    <source>
        <dbReference type="Proteomes" id="UP000004728"/>
    </source>
</evidence>
<evidence type="ECO:0000256" key="6">
    <source>
        <dbReference type="SAM" id="MobiDB-lite"/>
    </source>
</evidence>
<feature type="transmembrane region" description="Helical" evidence="7">
    <location>
        <begin position="340"/>
        <end position="357"/>
    </location>
</feature>
<dbReference type="InterPro" id="IPR004477">
    <property type="entry name" value="ComEC_N"/>
</dbReference>
<dbReference type="InterPro" id="IPR025405">
    <property type="entry name" value="DUF4131"/>
</dbReference>
<evidence type="ECO:0000259" key="8">
    <source>
        <dbReference type="Pfam" id="PF03772"/>
    </source>
</evidence>
<evidence type="ECO:0000256" key="7">
    <source>
        <dbReference type="SAM" id="Phobius"/>
    </source>
</evidence>
<dbReference type="AlphaFoldDB" id="F1Z9K1"/>
<keyword evidence="11" id="KW-1185">Reference proteome</keyword>